<dbReference type="Proteomes" id="UP000807469">
    <property type="component" value="Unassembled WGS sequence"/>
</dbReference>
<dbReference type="PANTHER" id="PTHR12553">
    <property type="entry name" value="ZINC PHOSPHODIESTERASE ELAC PROTEIN 2"/>
    <property type="match status" value="1"/>
</dbReference>
<dbReference type="Pfam" id="PF13691">
    <property type="entry name" value="Lactamase_B_4"/>
    <property type="match status" value="1"/>
</dbReference>
<dbReference type="CDD" id="cd07718">
    <property type="entry name" value="RNaseZ_ELAC1_ELAC2-C-term-like_MBL-fold"/>
    <property type="match status" value="1"/>
</dbReference>
<feature type="compositionally biased region" description="Low complexity" evidence="11">
    <location>
        <begin position="883"/>
        <end position="892"/>
    </location>
</feature>
<feature type="compositionally biased region" description="Polar residues" evidence="11">
    <location>
        <begin position="180"/>
        <end position="191"/>
    </location>
</feature>
<dbReference type="EMBL" id="MU155239">
    <property type="protein sequence ID" value="KAF9478239.1"/>
    <property type="molecule type" value="Genomic_DNA"/>
</dbReference>
<feature type="compositionally biased region" description="Basic and acidic residues" evidence="11">
    <location>
        <begin position="162"/>
        <end position="174"/>
    </location>
</feature>
<feature type="region of interest" description="Disordered" evidence="11">
    <location>
        <begin position="875"/>
        <end position="963"/>
    </location>
</feature>
<reference evidence="13" key="1">
    <citation type="submission" date="2020-11" db="EMBL/GenBank/DDBJ databases">
        <authorList>
            <consortium name="DOE Joint Genome Institute"/>
            <person name="Ahrendt S."/>
            <person name="Riley R."/>
            <person name="Andreopoulos W."/>
            <person name="Labutti K."/>
            <person name="Pangilinan J."/>
            <person name="Ruiz-Duenas F.J."/>
            <person name="Barrasa J.M."/>
            <person name="Sanchez-Garcia M."/>
            <person name="Camarero S."/>
            <person name="Miyauchi S."/>
            <person name="Serrano A."/>
            <person name="Linde D."/>
            <person name="Babiker R."/>
            <person name="Drula E."/>
            <person name="Ayuso-Fernandez I."/>
            <person name="Pacheco R."/>
            <person name="Padilla G."/>
            <person name="Ferreira P."/>
            <person name="Barriuso J."/>
            <person name="Kellner H."/>
            <person name="Castanera R."/>
            <person name="Alfaro M."/>
            <person name="Ramirez L."/>
            <person name="Pisabarro A.G."/>
            <person name="Kuo A."/>
            <person name="Tritt A."/>
            <person name="Lipzen A."/>
            <person name="He G."/>
            <person name="Yan M."/>
            <person name="Ng V."/>
            <person name="Cullen D."/>
            <person name="Martin F."/>
            <person name="Rosso M.-N."/>
            <person name="Henrissat B."/>
            <person name="Hibbett D."/>
            <person name="Martinez A.T."/>
            <person name="Grigoriev I.V."/>
        </authorList>
    </citation>
    <scope>NUCLEOTIDE SEQUENCE</scope>
    <source>
        <strain evidence="13">CIRM-BRFM 674</strain>
    </source>
</reference>
<organism evidence="13 14">
    <name type="scientific">Pholiota conissans</name>
    <dbReference type="NCBI Taxonomy" id="109636"/>
    <lineage>
        <taxon>Eukaryota</taxon>
        <taxon>Fungi</taxon>
        <taxon>Dikarya</taxon>
        <taxon>Basidiomycota</taxon>
        <taxon>Agaricomycotina</taxon>
        <taxon>Agaricomycetes</taxon>
        <taxon>Agaricomycetidae</taxon>
        <taxon>Agaricales</taxon>
        <taxon>Agaricineae</taxon>
        <taxon>Strophariaceae</taxon>
        <taxon>Pholiota</taxon>
    </lineage>
</organism>
<dbReference type="OrthoDB" id="527344at2759"/>
<keyword evidence="9" id="KW-0378">Hydrolase</keyword>
<evidence type="ECO:0000256" key="7">
    <source>
        <dbReference type="ARBA" id="ARBA00022723"/>
    </source>
</evidence>
<comment type="caution">
    <text evidence="13">The sequence shown here is derived from an EMBL/GenBank/DDBJ whole genome shotgun (WGS) entry which is preliminary data.</text>
</comment>
<evidence type="ECO:0000256" key="8">
    <source>
        <dbReference type="ARBA" id="ARBA00022759"/>
    </source>
</evidence>
<dbReference type="InterPro" id="IPR036866">
    <property type="entry name" value="RibonucZ/Hydroxyglut_hydro"/>
</dbReference>
<evidence type="ECO:0000313" key="13">
    <source>
        <dbReference type="EMBL" id="KAF9478239.1"/>
    </source>
</evidence>
<evidence type="ECO:0000256" key="11">
    <source>
        <dbReference type="SAM" id="MobiDB-lite"/>
    </source>
</evidence>
<dbReference type="EC" id="3.1.26.11" evidence="4"/>
<dbReference type="SUPFAM" id="SSF56281">
    <property type="entry name" value="Metallo-hydrolase/oxidoreductase"/>
    <property type="match status" value="2"/>
</dbReference>
<keyword evidence="8" id="KW-0255">Endonuclease</keyword>
<gene>
    <name evidence="13" type="ORF">BDN70DRAFT_58947</name>
</gene>
<dbReference type="InterPro" id="IPR047151">
    <property type="entry name" value="RNZ2-like"/>
</dbReference>
<evidence type="ECO:0000256" key="2">
    <source>
        <dbReference type="ARBA" id="ARBA00001947"/>
    </source>
</evidence>
<evidence type="ECO:0000256" key="5">
    <source>
        <dbReference type="ARBA" id="ARBA00022694"/>
    </source>
</evidence>
<comment type="similarity">
    <text evidence="3">Belongs to the RNase Z family.</text>
</comment>
<feature type="domain" description="tRNase Z endonuclease" evidence="12">
    <location>
        <begin position="5"/>
        <end position="64"/>
    </location>
</feature>
<evidence type="ECO:0000256" key="10">
    <source>
        <dbReference type="ARBA" id="ARBA00022833"/>
    </source>
</evidence>
<sequence>MWSTSVITALSSDTEPAIMLTFNEGKYIFNTSENTMRRFLQSGHTWRRTKALFFTQARIEKMGGLPGLIMTFADATITKLKLVGPSGLNHLLASMRLYTYRDSITVQPSEIPWTTTLSSEPTPCFSDENVTVYGIPAIPIPVVEDVTPDLSNLETSGKRKRDNSVDGPRKRPNTEDENATMETEVTESTVQEDPEAYRQTIIRSMFPGTNIPTPEEIAASKRGPPAVNDVVNFSNADMEQRRKKAALPMGFWKQLPKFISTVPLTKAPPTMSYLIIGPPTRGKFDVAKAVALGVPHGPLRGLLTKGETITVEVEVNGEKIQRTVRPEDVLGKAEPRGAILVLDVPTPDHIPSLVTAFKTSPFYYQFWSEDPASLSLKDPETLLRITYQTCGQGVLEDERYKAFLCGFGPHVHHMVASREHCPDPVTFTSMSQNQLRLNKLDEKIFPVPKYSLVPKKDISTISGLPTNIRLMSSSDRNVMRPYAAPFSDPAALALDKFHPLVNGEQSLELSPFLQRYITAAKEHIAEVEASGELPPIAGSDVGIVTLGTGGSLPTKYRNVLSTLVRIPGWGNVLLDAGEGTWGQLVRIFGMQDEGYNVWQALRDLKCIFISHVHADHHIGLGHILAMRSQLDPPPKEPIYVVSIRNVHLYLREMQDVQDVGVDDPSGNGVVHVLSESLHFHQLGSYVTQGMWQIGGDEDWLEYNKSVENSRKMCDALGLEYFKTADVEHRCRAFGASFKHKDGWSITFSGDTSPSPSLRELGMNSTVLIHEATMDDEEIVMAQRKAHSTMSQAIAEGEKMNAQNILLTHFSARYPKIPPFILRDQNLLRVTPATYRKDGFIVPAFDYLNLTIGDMWKMQFYLRPLVQAIHEGGEIEQDDDIARSRSPSPMRFPPSKKNKQVSRREPRSSKKGGMYDGRGNGNDRNDNAGRRSPSRTMSPAPYSEGSRGSTQDRRKIASSGSAGG</sequence>
<name>A0A9P6CZD8_9AGAR</name>
<feature type="region of interest" description="Disordered" evidence="11">
    <location>
        <begin position="149"/>
        <end position="192"/>
    </location>
</feature>
<dbReference type="GO" id="GO:1990180">
    <property type="term" value="P:mitochondrial tRNA 3'-end processing"/>
    <property type="evidence" value="ECO:0007669"/>
    <property type="project" value="TreeGrafter"/>
</dbReference>
<keyword evidence="10" id="KW-0862">Zinc</keyword>
<evidence type="ECO:0000313" key="14">
    <source>
        <dbReference type="Proteomes" id="UP000807469"/>
    </source>
</evidence>
<accession>A0A9P6CZD8</accession>
<dbReference type="GO" id="GO:0042781">
    <property type="term" value="F:3'-tRNA processing endoribonuclease activity"/>
    <property type="evidence" value="ECO:0007669"/>
    <property type="project" value="UniProtKB-EC"/>
</dbReference>
<dbReference type="PANTHER" id="PTHR12553:SF49">
    <property type="entry name" value="ZINC PHOSPHODIESTERASE ELAC PROTEIN 2"/>
    <property type="match status" value="1"/>
</dbReference>
<comment type="catalytic activity">
    <reaction evidence="1">
        <text>Endonucleolytic cleavage of RNA, removing extra 3' nucleotides from tRNA precursor, generating 3' termini of tRNAs. A 3'-hydroxy group is left at the tRNA terminus and a 5'-phosphoryl group is left at the trailer molecule.</text>
        <dbReference type="EC" id="3.1.26.11"/>
    </reaction>
</comment>
<keyword evidence="6" id="KW-0540">Nuclease</keyword>
<evidence type="ECO:0000256" key="6">
    <source>
        <dbReference type="ARBA" id="ARBA00022722"/>
    </source>
</evidence>
<dbReference type="Gene3D" id="3.60.15.10">
    <property type="entry name" value="Ribonuclease Z/Hydroxyacylglutathione hydrolase-like"/>
    <property type="match status" value="2"/>
</dbReference>
<evidence type="ECO:0000259" key="12">
    <source>
        <dbReference type="Pfam" id="PF13691"/>
    </source>
</evidence>
<keyword evidence="7" id="KW-0479">Metal-binding</keyword>
<evidence type="ECO:0000256" key="1">
    <source>
        <dbReference type="ARBA" id="ARBA00000402"/>
    </source>
</evidence>
<dbReference type="AlphaFoldDB" id="A0A9P6CZD8"/>
<dbReference type="InterPro" id="IPR027794">
    <property type="entry name" value="tRNase_Z_dom"/>
</dbReference>
<dbReference type="GO" id="GO:0046872">
    <property type="term" value="F:metal ion binding"/>
    <property type="evidence" value="ECO:0007669"/>
    <property type="project" value="UniProtKB-KW"/>
</dbReference>
<evidence type="ECO:0000256" key="4">
    <source>
        <dbReference type="ARBA" id="ARBA00012477"/>
    </source>
</evidence>
<comment type="cofactor">
    <cofactor evidence="2">
        <name>Zn(2+)</name>
        <dbReference type="ChEBI" id="CHEBI:29105"/>
    </cofactor>
</comment>
<keyword evidence="14" id="KW-1185">Reference proteome</keyword>
<proteinExistence type="inferred from homology"/>
<dbReference type="GO" id="GO:0005739">
    <property type="term" value="C:mitochondrion"/>
    <property type="evidence" value="ECO:0007669"/>
    <property type="project" value="TreeGrafter"/>
</dbReference>
<protein>
    <recommendedName>
        <fullName evidence="4">ribonuclease Z</fullName>
        <ecNumber evidence="4">3.1.26.11</ecNumber>
    </recommendedName>
</protein>
<evidence type="ECO:0000256" key="9">
    <source>
        <dbReference type="ARBA" id="ARBA00022801"/>
    </source>
</evidence>
<keyword evidence="5" id="KW-0819">tRNA processing</keyword>
<evidence type="ECO:0000256" key="3">
    <source>
        <dbReference type="ARBA" id="ARBA00007823"/>
    </source>
</evidence>